<reference evidence="1" key="1">
    <citation type="submission" date="2020-05" db="EMBL/GenBank/DDBJ databases">
        <title>Chitinophaga laudate sp. nov., isolated from a tropical peat swamp.</title>
        <authorList>
            <person name="Goh C.B.S."/>
            <person name="Lee M.S."/>
            <person name="Parimannan S."/>
            <person name="Pasbakhsh P."/>
            <person name="Yule C.M."/>
            <person name="Rajandas H."/>
            <person name="Loke S."/>
            <person name="Croft L."/>
            <person name="Tan J.B.L."/>
        </authorList>
    </citation>
    <scope>NUCLEOTIDE SEQUENCE</scope>
    <source>
        <strain evidence="1">Mgbs1</strain>
    </source>
</reference>
<evidence type="ECO:0000313" key="2">
    <source>
        <dbReference type="Proteomes" id="UP000281028"/>
    </source>
</evidence>
<keyword evidence="2" id="KW-1185">Reference proteome</keyword>
<evidence type="ECO:0000313" key="1">
    <source>
        <dbReference type="EMBL" id="NSL91100.1"/>
    </source>
</evidence>
<name>A0A3S1AU46_9BACT</name>
<protein>
    <submittedName>
        <fullName evidence="1">Uncharacterized protein</fullName>
    </submittedName>
</protein>
<gene>
    <name evidence="1" type="ORF">ECE50_030030</name>
</gene>
<dbReference type="Proteomes" id="UP000281028">
    <property type="component" value="Unassembled WGS sequence"/>
</dbReference>
<organism evidence="1 2">
    <name type="scientific">Chitinophaga solisilvae</name>
    <dbReference type="NCBI Taxonomy" id="1233460"/>
    <lineage>
        <taxon>Bacteria</taxon>
        <taxon>Pseudomonadati</taxon>
        <taxon>Bacteroidota</taxon>
        <taxon>Chitinophagia</taxon>
        <taxon>Chitinophagales</taxon>
        <taxon>Chitinophagaceae</taxon>
        <taxon>Chitinophaga</taxon>
    </lineage>
</organism>
<accession>A0A3S1AU46</accession>
<comment type="caution">
    <text evidence="1">The sequence shown here is derived from an EMBL/GenBank/DDBJ whole genome shotgun (WGS) entry which is preliminary data.</text>
</comment>
<dbReference type="AlphaFoldDB" id="A0A3S1AU46"/>
<proteinExistence type="predicted"/>
<sequence length="167" mass="18311">MDELLQQAMPATLQEALLKTGGSQMDMYTGHLTPETIFEEIIAALQQQGIDTAESYAAHLAAGNGFMTVVLTDGSRWILRLSDKPAQPVHLHPGRYSPHSLRIKAAALKTAMAYKSAMLQGVLTGQLLTDINEVRRSAGLSPVRRLDEIRHIIRILQLIGCPVSEEI</sequence>
<dbReference type="OrthoDB" id="1121210at2"/>
<dbReference type="EMBL" id="RIAR02000001">
    <property type="protein sequence ID" value="NSL91100.1"/>
    <property type="molecule type" value="Genomic_DNA"/>
</dbReference>